<keyword evidence="1" id="KW-0812">Transmembrane</keyword>
<keyword evidence="1" id="KW-0472">Membrane</keyword>
<dbReference type="PROSITE" id="PS51257">
    <property type="entry name" value="PROKAR_LIPOPROTEIN"/>
    <property type="match status" value="1"/>
</dbReference>
<name>A0A0G0UB80_9BACT</name>
<gene>
    <name evidence="2" type="ORF">UU35_C0017G0014</name>
</gene>
<organism evidence="2 3">
    <name type="scientific">Candidatus Uhrbacteria bacterium GW2011_GWC2_41_11</name>
    <dbReference type="NCBI Taxonomy" id="1618985"/>
    <lineage>
        <taxon>Bacteria</taxon>
        <taxon>Candidatus Uhriibacteriota</taxon>
    </lineage>
</organism>
<evidence type="ECO:0000313" key="3">
    <source>
        <dbReference type="Proteomes" id="UP000034616"/>
    </source>
</evidence>
<reference evidence="2 3" key="1">
    <citation type="journal article" date="2015" name="Nature">
        <title>rRNA introns, odd ribosomes, and small enigmatic genomes across a large radiation of phyla.</title>
        <authorList>
            <person name="Brown C.T."/>
            <person name="Hug L.A."/>
            <person name="Thomas B.C."/>
            <person name="Sharon I."/>
            <person name="Castelle C.J."/>
            <person name="Singh A."/>
            <person name="Wilkins M.J."/>
            <person name="Williams K.H."/>
            <person name="Banfield J.F."/>
        </authorList>
    </citation>
    <scope>NUCLEOTIDE SEQUENCE [LARGE SCALE GENOMIC DNA]</scope>
</reference>
<comment type="caution">
    <text evidence="2">The sequence shown here is derived from an EMBL/GenBank/DDBJ whole genome shotgun (WGS) entry which is preliminary data.</text>
</comment>
<feature type="transmembrane region" description="Helical" evidence="1">
    <location>
        <begin position="6"/>
        <end position="25"/>
    </location>
</feature>
<dbReference type="EMBL" id="LCAH01000017">
    <property type="protein sequence ID" value="KKR86218.1"/>
    <property type="molecule type" value="Genomic_DNA"/>
</dbReference>
<sequence>MKREDSVVVAFSVGVIYLILFGFGAGCSQFIQSSVDTCYSDAVKIWQTETVKVQTANKWNEKLWKVALEPPEENPNEALYVTFGRDLHQMYLSGKPISESEKEKIVEKIRDGEYPKNAYDLDYFWYNHGTPSGFAERIAEMAAKVQTSGVNAILLPLPTKPDPKAPDMIRYSVFYSWFGWPNWLIEWVIVSLIIFVIIQVSTDGDAGLFLGTNKEENERIRFLVVLEFLPILSIIFVLWMLFHTPDLFRNLWRWISDIRSPYSKQISHAKRQLKALHIAEAEQDVIKHAENILSLLRDQHVREKTEREEETRKRRRDTMLAEATETFQRLASDLEALNDPIKALGNHSKNNSFS</sequence>
<dbReference type="AlphaFoldDB" id="A0A0G0UB80"/>
<proteinExistence type="predicted"/>
<keyword evidence="1" id="KW-1133">Transmembrane helix</keyword>
<feature type="transmembrane region" description="Helical" evidence="1">
    <location>
        <begin position="220"/>
        <end position="242"/>
    </location>
</feature>
<feature type="transmembrane region" description="Helical" evidence="1">
    <location>
        <begin position="174"/>
        <end position="200"/>
    </location>
</feature>
<accession>A0A0G0UB80</accession>
<evidence type="ECO:0000313" key="2">
    <source>
        <dbReference type="EMBL" id="KKR86218.1"/>
    </source>
</evidence>
<evidence type="ECO:0000256" key="1">
    <source>
        <dbReference type="SAM" id="Phobius"/>
    </source>
</evidence>
<dbReference type="Proteomes" id="UP000034616">
    <property type="component" value="Unassembled WGS sequence"/>
</dbReference>
<protein>
    <submittedName>
        <fullName evidence="2">Uncharacterized protein</fullName>
    </submittedName>
</protein>